<dbReference type="AlphaFoldDB" id="A0A2P5P5H7"/>
<dbReference type="EMBL" id="JQAN02000012">
    <property type="protein sequence ID" value="PPD57537.1"/>
    <property type="molecule type" value="Genomic_DNA"/>
</dbReference>
<name>A0A2P5P5H7_9CHLR</name>
<feature type="transmembrane region" description="Helical" evidence="1">
    <location>
        <begin position="67"/>
        <end position="87"/>
    </location>
</feature>
<keyword evidence="1" id="KW-0472">Membrane</keyword>
<evidence type="ECO:0000313" key="3">
    <source>
        <dbReference type="Proteomes" id="UP000235653"/>
    </source>
</evidence>
<keyword evidence="1" id="KW-1133">Transmembrane helix</keyword>
<accession>A0A2P5P5H7</accession>
<keyword evidence="1" id="KW-0812">Transmembrane</keyword>
<sequence length="153" mass="17404">MAGGVGDRNTKRLTLIAFVLTMTATLILFFVPTFRHYSGVIVHPEDSRYVYQTAWDHFTFNQNTPDVPWFFFFFIIPLVPTMIGYLASRFRDKSKCKRWLWFSTALMTGLVLLNAFYFSLYFLPAAACLLAAAINETRKSPAVHGSTGSPRTT</sequence>
<reference evidence="2 3" key="1">
    <citation type="journal article" date="2017" name="ISME J.">
        <title>Grape pomace compost harbors organohalide-respiring Dehalogenimonas species with novel reductive dehalogenase genes.</title>
        <authorList>
            <person name="Yang Y."/>
            <person name="Higgins S.A."/>
            <person name="Yan J."/>
            <person name="Simsir B."/>
            <person name="Chourey K."/>
            <person name="Iyer R."/>
            <person name="Hettich R.L."/>
            <person name="Baldwin B."/>
            <person name="Ogles D.M."/>
            <person name="Loffler F.E."/>
        </authorList>
    </citation>
    <scope>NUCLEOTIDE SEQUENCE [LARGE SCALE GENOMIC DNA]</scope>
    <source>
        <strain evidence="2 3">GP</strain>
    </source>
</reference>
<protein>
    <submittedName>
        <fullName evidence="2">Uncharacterized protein</fullName>
    </submittedName>
</protein>
<evidence type="ECO:0000256" key="1">
    <source>
        <dbReference type="SAM" id="Phobius"/>
    </source>
</evidence>
<dbReference type="Proteomes" id="UP000235653">
    <property type="component" value="Unassembled WGS sequence"/>
</dbReference>
<proteinExistence type="predicted"/>
<feature type="transmembrane region" description="Helical" evidence="1">
    <location>
        <begin position="99"/>
        <end position="123"/>
    </location>
</feature>
<organism evidence="2 3">
    <name type="scientific">Dehalogenimonas etheniformans</name>
    <dbReference type="NCBI Taxonomy" id="1536648"/>
    <lineage>
        <taxon>Bacteria</taxon>
        <taxon>Bacillati</taxon>
        <taxon>Chloroflexota</taxon>
        <taxon>Dehalococcoidia</taxon>
        <taxon>Dehalococcoidales</taxon>
        <taxon>Dehalococcoidaceae</taxon>
        <taxon>Dehalogenimonas</taxon>
    </lineage>
</organism>
<keyword evidence="3" id="KW-1185">Reference proteome</keyword>
<evidence type="ECO:0000313" key="2">
    <source>
        <dbReference type="EMBL" id="PPD57537.1"/>
    </source>
</evidence>
<feature type="transmembrane region" description="Helical" evidence="1">
    <location>
        <begin position="12"/>
        <end position="31"/>
    </location>
</feature>
<gene>
    <name evidence="2" type="ORF">JP09_009440</name>
</gene>
<comment type="caution">
    <text evidence="2">The sequence shown here is derived from an EMBL/GenBank/DDBJ whole genome shotgun (WGS) entry which is preliminary data.</text>
</comment>